<evidence type="ECO:0000313" key="3">
    <source>
        <dbReference type="Proteomes" id="UP001244490"/>
    </source>
</evidence>
<accession>A0AAW8AJB4</accession>
<dbReference type="RefSeq" id="WP_305202462.1">
    <property type="nucleotide sequence ID" value="NZ_JAUUIA010000628.1"/>
</dbReference>
<dbReference type="EMBL" id="JAUUIA010000628">
    <property type="protein sequence ID" value="MDP0971343.1"/>
    <property type="molecule type" value="Genomic_DNA"/>
</dbReference>
<sequence>MSTEPYAHLTATIIAQLATADPASWSPPWHGADPLPVNALTGRRYRGLNTLVLWAAAQARGYTDPRWATYR</sequence>
<proteinExistence type="predicted"/>
<dbReference type="InterPro" id="IPR013610">
    <property type="entry name" value="ArdC_N"/>
</dbReference>
<feature type="non-terminal residue" evidence="2">
    <location>
        <position position="71"/>
    </location>
</feature>
<organism evidence="2 3">
    <name type="scientific">Klebsiella pneumoniae</name>
    <dbReference type="NCBI Taxonomy" id="573"/>
    <lineage>
        <taxon>Bacteria</taxon>
        <taxon>Pseudomonadati</taxon>
        <taxon>Pseudomonadota</taxon>
        <taxon>Gammaproteobacteria</taxon>
        <taxon>Enterobacterales</taxon>
        <taxon>Enterobacteriaceae</taxon>
        <taxon>Klebsiella/Raoultella group</taxon>
        <taxon>Klebsiella</taxon>
        <taxon>Klebsiella pneumoniae complex</taxon>
    </lineage>
</organism>
<gene>
    <name evidence="2" type="ORF">Q6294_30855</name>
</gene>
<dbReference type="Proteomes" id="UP001244490">
    <property type="component" value="Unassembled WGS sequence"/>
</dbReference>
<protein>
    <submittedName>
        <fullName evidence="2">ArdC family protein</fullName>
    </submittedName>
</protein>
<comment type="caution">
    <text evidence="2">The sequence shown here is derived from an EMBL/GenBank/DDBJ whole genome shotgun (WGS) entry which is preliminary data.</text>
</comment>
<name>A0AAW8AJB4_KLEPN</name>
<feature type="domain" description="N-terminal" evidence="1">
    <location>
        <begin position="6"/>
        <end position="71"/>
    </location>
</feature>
<dbReference type="Pfam" id="PF08401">
    <property type="entry name" value="ArdcN"/>
    <property type="match status" value="1"/>
</dbReference>
<reference evidence="2" key="1">
    <citation type="submission" date="2023-07" db="EMBL/GenBank/DDBJ databases">
        <authorList>
            <person name="Peng Z."/>
        </authorList>
    </citation>
    <scope>NUCLEOTIDE SEQUENCE</scope>
    <source>
        <strain evidence="2">KP219</strain>
    </source>
</reference>
<dbReference type="GO" id="GO:0003697">
    <property type="term" value="F:single-stranded DNA binding"/>
    <property type="evidence" value="ECO:0007669"/>
    <property type="project" value="InterPro"/>
</dbReference>
<evidence type="ECO:0000313" key="2">
    <source>
        <dbReference type="EMBL" id="MDP0971343.1"/>
    </source>
</evidence>
<dbReference type="AlphaFoldDB" id="A0AAW8AJB4"/>
<evidence type="ECO:0000259" key="1">
    <source>
        <dbReference type="Pfam" id="PF08401"/>
    </source>
</evidence>